<evidence type="ECO:0000259" key="12">
    <source>
        <dbReference type="SMART" id="SM00986"/>
    </source>
</evidence>
<dbReference type="EC" id="3.2.2.27" evidence="4 9"/>
<dbReference type="NCBIfam" id="NF003592">
    <property type="entry name" value="PRK05254.1-5"/>
    <property type="match status" value="1"/>
</dbReference>
<evidence type="ECO:0000256" key="3">
    <source>
        <dbReference type="ARBA" id="ARBA00008184"/>
    </source>
</evidence>
<evidence type="ECO:0000256" key="10">
    <source>
        <dbReference type="PROSITE-ProRule" id="PRU10072"/>
    </source>
</evidence>
<evidence type="ECO:0000256" key="1">
    <source>
        <dbReference type="ARBA" id="ARBA00001400"/>
    </source>
</evidence>
<comment type="caution">
    <text evidence="13">The sequence shown here is derived from an EMBL/GenBank/DDBJ whole genome shotgun (WGS) entry which is preliminary data.</text>
</comment>
<dbReference type="SUPFAM" id="SSF52141">
    <property type="entry name" value="Uracil-DNA glycosylase-like"/>
    <property type="match status" value="1"/>
</dbReference>
<keyword evidence="8 9" id="KW-0234">DNA repair</keyword>
<dbReference type="SMART" id="SM00987">
    <property type="entry name" value="UreE_C"/>
    <property type="match status" value="1"/>
</dbReference>
<evidence type="ECO:0000313" key="13">
    <source>
        <dbReference type="EMBL" id="MFC4230487.1"/>
    </source>
</evidence>
<comment type="function">
    <text evidence="2 9 11">Excises uracil residues from the DNA which can arise as a result of misincorporation of dUMP residues by DNA polymerase or due to deamination of cytosine.</text>
</comment>
<dbReference type="InterPro" id="IPR002043">
    <property type="entry name" value="UDG_fam1"/>
</dbReference>
<evidence type="ECO:0000256" key="6">
    <source>
        <dbReference type="ARBA" id="ARBA00022763"/>
    </source>
</evidence>
<evidence type="ECO:0000256" key="5">
    <source>
        <dbReference type="ARBA" id="ARBA00018429"/>
    </source>
</evidence>
<dbReference type="Gene3D" id="3.40.470.10">
    <property type="entry name" value="Uracil-DNA glycosylase-like domain"/>
    <property type="match status" value="1"/>
</dbReference>
<dbReference type="Pfam" id="PF03167">
    <property type="entry name" value="UDG"/>
    <property type="match status" value="1"/>
</dbReference>
<feature type="domain" description="Uracil-DNA glycosylase-like" evidence="12">
    <location>
        <begin position="51"/>
        <end position="211"/>
    </location>
</feature>
<feature type="active site" description="Proton acceptor" evidence="9 10">
    <location>
        <position position="66"/>
    </location>
</feature>
<dbReference type="NCBIfam" id="NF003591">
    <property type="entry name" value="PRK05254.1-4"/>
    <property type="match status" value="1"/>
</dbReference>
<dbReference type="NCBIfam" id="NF003588">
    <property type="entry name" value="PRK05254.1-1"/>
    <property type="match status" value="1"/>
</dbReference>
<keyword evidence="7 9" id="KW-0378">Hydrolase</keyword>
<dbReference type="PANTHER" id="PTHR11264:SF0">
    <property type="entry name" value="URACIL-DNA GLYCOSYLASE"/>
    <property type="match status" value="1"/>
</dbReference>
<dbReference type="Proteomes" id="UP001595906">
    <property type="component" value="Unassembled WGS sequence"/>
</dbReference>
<dbReference type="NCBIfam" id="TIGR00628">
    <property type="entry name" value="ung"/>
    <property type="match status" value="1"/>
</dbReference>
<dbReference type="SMART" id="SM00986">
    <property type="entry name" value="UDG"/>
    <property type="match status" value="1"/>
</dbReference>
<evidence type="ECO:0000256" key="7">
    <source>
        <dbReference type="ARBA" id="ARBA00022801"/>
    </source>
</evidence>
<dbReference type="GO" id="GO:0004844">
    <property type="term" value="F:uracil DNA N-glycosylase activity"/>
    <property type="evidence" value="ECO:0007669"/>
    <property type="project" value="UniProtKB-EC"/>
</dbReference>
<keyword evidence="6 9" id="KW-0227">DNA damage</keyword>
<organism evidence="13 14">
    <name type="scientific">Parasediminibacterium paludis</name>
    <dbReference type="NCBI Taxonomy" id="908966"/>
    <lineage>
        <taxon>Bacteria</taxon>
        <taxon>Pseudomonadati</taxon>
        <taxon>Bacteroidota</taxon>
        <taxon>Chitinophagia</taxon>
        <taxon>Chitinophagales</taxon>
        <taxon>Chitinophagaceae</taxon>
        <taxon>Parasediminibacterium</taxon>
    </lineage>
</organism>
<reference evidence="14" key="1">
    <citation type="journal article" date="2019" name="Int. J. Syst. Evol. Microbiol.">
        <title>The Global Catalogue of Microorganisms (GCM) 10K type strain sequencing project: providing services to taxonomists for standard genome sequencing and annotation.</title>
        <authorList>
            <consortium name="The Broad Institute Genomics Platform"/>
            <consortium name="The Broad Institute Genome Sequencing Center for Infectious Disease"/>
            <person name="Wu L."/>
            <person name="Ma J."/>
        </authorList>
    </citation>
    <scope>NUCLEOTIDE SEQUENCE [LARGE SCALE GENOMIC DNA]</scope>
    <source>
        <strain evidence="14">CECT 8010</strain>
    </source>
</reference>
<keyword evidence="14" id="KW-1185">Reference proteome</keyword>
<evidence type="ECO:0000256" key="8">
    <source>
        <dbReference type="ARBA" id="ARBA00023204"/>
    </source>
</evidence>
<accession>A0ABV8PR59</accession>
<sequence length="229" mass="25371">MDVKIEASWKEMLKSEFTKPYFLQIATHLKTEKLTGATIFPPGQLIFNAFNHTPFDAVKVVILGQDPYHNPGQAMGLSFSVPDGVTPPPSLVNIYKELHTDIGIPIPKTGNISPWANQGVLLLNAILTVRANEPASHSKIGWMHFTDAVIKKISDEKTNVVFVLWGKFAQDKQVLIDATKHYILKAAHPSPLSAHNGFLGCKHFSRINQLLIKDGLDPIDWNLSSTITN</sequence>
<dbReference type="CDD" id="cd10027">
    <property type="entry name" value="UDG-F1-like"/>
    <property type="match status" value="1"/>
</dbReference>
<evidence type="ECO:0000256" key="9">
    <source>
        <dbReference type="HAMAP-Rule" id="MF_00148"/>
    </source>
</evidence>
<evidence type="ECO:0000256" key="2">
    <source>
        <dbReference type="ARBA" id="ARBA00002631"/>
    </source>
</evidence>
<dbReference type="HAMAP" id="MF_00148">
    <property type="entry name" value="UDG"/>
    <property type="match status" value="1"/>
</dbReference>
<dbReference type="InterPro" id="IPR018085">
    <property type="entry name" value="Ura-DNA_Glyclase_AS"/>
</dbReference>
<dbReference type="InterPro" id="IPR036895">
    <property type="entry name" value="Uracil-DNA_glycosylase-like_sf"/>
</dbReference>
<dbReference type="RefSeq" id="WP_379011669.1">
    <property type="nucleotide sequence ID" value="NZ_JBHSDC010000002.1"/>
</dbReference>
<name>A0ABV8PR59_9BACT</name>
<dbReference type="NCBIfam" id="NF003589">
    <property type="entry name" value="PRK05254.1-2"/>
    <property type="match status" value="1"/>
</dbReference>
<gene>
    <name evidence="9 13" type="primary">ung</name>
    <name evidence="13" type="ORF">ACFOW1_01195</name>
</gene>
<comment type="subcellular location">
    <subcellularLocation>
        <location evidence="9">Cytoplasm</location>
    </subcellularLocation>
</comment>
<comment type="similarity">
    <text evidence="3 9 11">Belongs to the uracil-DNA glycosylase (UDG) superfamily. UNG family.</text>
</comment>
<evidence type="ECO:0000256" key="4">
    <source>
        <dbReference type="ARBA" id="ARBA00012030"/>
    </source>
</evidence>
<protein>
    <recommendedName>
        <fullName evidence="5 9">Uracil-DNA glycosylase</fullName>
        <shortName evidence="9">UDG</shortName>
        <ecNumber evidence="4 9">3.2.2.27</ecNumber>
    </recommendedName>
</protein>
<dbReference type="EMBL" id="JBHSDC010000002">
    <property type="protein sequence ID" value="MFC4230487.1"/>
    <property type="molecule type" value="Genomic_DNA"/>
</dbReference>
<keyword evidence="13" id="KW-0326">Glycosidase</keyword>
<keyword evidence="9" id="KW-0963">Cytoplasm</keyword>
<evidence type="ECO:0000313" key="14">
    <source>
        <dbReference type="Proteomes" id="UP001595906"/>
    </source>
</evidence>
<evidence type="ECO:0000256" key="11">
    <source>
        <dbReference type="RuleBase" id="RU003780"/>
    </source>
</evidence>
<dbReference type="InterPro" id="IPR005122">
    <property type="entry name" value="Uracil-DNA_glycosylase-like"/>
</dbReference>
<dbReference type="PROSITE" id="PS00130">
    <property type="entry name" value="U_DNA_GLYCOSYLASE"/>
    <property type="match status" value="1"/>
</dbReference>
<proteinExistence type="inferred from homology"/>
<comment type="catalytic activity">
    <reaction evidence="1 9 11">
        <text>Hydrolyzes single-stranded DNA or mismatched double-stranded DNA and polynucleotides, releasing free uracil.</text>
        <dbReference type="EC" id="3.2.2.27"/>
    </reaction>
</comment>
<dbReference type="PANTHER" id="PTHR11264">
    <property type="entry name" value="URACIL-DNA GLYCOSYLASE"/>
    <property type="match status" value="1"/>
</dbReference>